<evidence type="ECO:0000256" key="4">
    <source>
        <dbReference type="ARBA" id="ARBA00022806"/>
    </source>
</evidence>
<dbReference type="GO" id="GO:0003677">
    <property type="term" value="F:DNA binding"/>
    <property type="evidence" value="ECO:0007669"/>
    <property type="project" value="UniProtKB-KW"/>
</dbReference>
<keyword evidence="1" id="KW-0547">Nucleotide-binding</keyword>
<comment type="similarity">
    <text evidence="9">Belongs to the Lhr helicase family. Lhr-Core subfamily.</text>
</comment>
<accession>A0A1H5Y649</accession>
<dbReference type="PANTHER" id="PTHR47962">
    <property type="entry name" value="ATP-DEPENDENT HELICASE LHR-RELATED-RELATED"/>
    <property type="match status" value="1"/>
</dbReference>
<dbReference type="Pfam" id="PF00271">
    <property type="entry name" value="Helicase_C"/>
    <property type="match status" value="1"/>
</dbReference>
<reference evidence="13" key="1">
    <citation type="submission" date="2016-10" db="EMBL/GenBank/DDBJ databases">
        <authorList>
            <person name="Varghese N."/>
            <person name="Submissions S."/>
        </authorList>
    </citation>
    <scope>NUCLEOTIDE SEQUENCE [LARGE SCALE GENOMIC DNA]</scope>
    <source>
        <strain evidence="13">DSM 17298</strain>
    </source>
</reference>
<organism evidence="12 13">
    <name type="scientific">Algoriphagus boritolerans DSM 17298 = JCM 18970</name>
    <dbReference type="NCBI Taxonomy" id="1120964"/>
    <lineage>
        <taxon>Bacteria</taxon>
        <taxon>Pseudomonadati</taxon>
        <taxon>Bacteroidota</taxon>
        <taxon>Cytophagia</taxon>
        <taxon>Cytophagales</taxon>
        <taxon>Cyclobacteriaceae</taxon>
        <taxon>Algoriphagus</taxon>
    </lineage>
</organism>
<evidence type="ECO:0000259" key="11">
    <source>
        <dbReference type="PROSITE" id="PS51194"/>
    </source>
</evidence>
<evidence type="ECO:0000259" key="10">
    <source>
        <dbReference type="PROSITE" id="PS51192"/>
    </source>
</evidence>
<dbReference type="SMART" id="SM00487">
    <property type="entry name" value="DEXDc"/>
    <property type="match status" value="1"/>
</dbReference>
<dbReference type="InterPro" id="IPR013701">
    <property type="entry name" value="Lhr-like_DEAD/DEAH_assoc"/>
</dbReference>
<dbReference type="InterPro" id="IPR014001">
    <property type="entry name" value="Helicase_ATP-bd"/>
</dbReference>
<keyword evidence="5" id="KW-0067">ATP-binding</keyword>
<dbReference type="SMART" id="SM00490">
    <property type="entry name" value="HELICc"/>
    <property type="match status" value="1"/>
</dbReference>
<dbReference type="SUPFAM" id="SSF52540">
    <property type="entry name" value="P-loop containing nucleoside triphosphate hydrolases"/>
    <property type="match status" value="1"/>
</dbReference>
<name>A0A1H5Y649_9BACT</name>
<dbReference type="InterPro" id="IPR027417">
    <property type="entry name" value="P-loop_NTPase"/>
</dbReference>
<dbReference type="CDD" id="cd17922">
    <property type="entry name" value="DEXHc_LHR-like"/>
    <property type="match status" value="1"/>
</dbReference>
<dbReference type="InterPro" id="IPR011545">
    <property type="entry name" value="DEAD/DEAH_box_helicase_dom"/>
</dbReference>
<dbReference type="Pfam" id="PF19306">
    <property type="entry name" value="WHD_Lhr"/>
    <property type="match status" value="1"/>
</dbReference>
<dbReference type="PROSITE" id="PS51194">
    <property type="entry name" value="HELICASE_CTER"/>
    <property type="match status" value="1"/>
</dbReference>
<dbReference type="InterPro" id="IPR052511">
    <property type="entry name" value="ATP-dep_Helicase"/>
</dbReference>
<gene>
    <name evidence="12" type="ORF">SAMN03080598_02824</name>
</gene>
<feature type="domain" description="Helicase ATP-binding" evidence="10">
    <location>
        <begin position="28"/>
        <end position="215"/>
    </location>
</feature>
<keyword evidence="2" id="KW-0227">DNA damage</keyword>
<dbReference type="GO" id="GO:0005524">
    <property type="term" value="F:ATP binding"/>
    <property type="evidence" value="ECO:0007669"/>
    <property type="project" value="UniProtKB-KW"/>
</dbReference>
<dbReference type="GO" id="GO:0004386">
    <property type="term" value="F:helicase activity"/>
    <property type="evidence" value="ECO:0007669"/>
    <property type="project" value="UniProtKB-KW"/>
</dbReference>
<sequence length="819" mass="93579">MEDKRLAVGLDYFEKKGWTPFPFQIETWKDYLDGKSGLLNAPTGSGKTFALWFPVLLEYIQKNPHTWQKPQKNGIQLIWVTPLRALSQDIQKAMQEVCEVIGLPWQVMVRNGDTDTKTRAAMKRNPPECLITTPETLHVLISQKDHKDLFQSIQAVVVDEWHELVGNKRGVQVQLALEYIQSICPGTFRRWAVSATIGNLQDASKALLGENLPLHIVKAKVAKEILIRSVFPEEIEKYPWHGHLGIRMMDQVIPIIEAGRTVLLFTNTRSQTEIWYQKILEARPDWAGWIAMHHGSLDNSVRAWVENALHEGKLKLVVCTSSLDLGVDFRPVDRVIQVGSPKGVSRFVQRAGRAGHQPGLPSEIFFVPTHSLELIEAAALRDAIEKEEMESQFTPQLPYDVLIQFLVTLAVGNGFDPDQIFAVVKRAASFSQLTKEEMNWMMDFITKGGNSLGNYEDFLKVSLDDDGLYKVKSKRIAMKHRLSMGTIVSDAMLKVKFKNGAYLGTVEEYFIAKMKIGDRFFFAGRPLELIQVKDLNAFVKLSEKKTSNVVSWMGARMSLSSMLSDKILQIFQEYNSGIIKSEEVRRVLPILDLQDKLSIVPDQNTFLIESHRSKEGYHLFFYPFEGRMMHELMSALIAYRISLNFPISFNMAMNDYGFELLTDSAITAEDILEEDIFSMENIEEDILHCVNESEMSRRKFREIASIAGLVFQGYPGKPMTFKHIQANSGLLYQVFEQYDPDNLLLKQAKQEALNQQMEQDMFYQALRKLNQKKIVVRHPVQFTPFSFPIMVDRLSRTNISSETIEDKVAKIMAQFEVID</sequence>
<dbReference type="InterPro" id="IPR017170">
    <property type="entry name" value="Lhr-like"/>
</dbReference>
<dbReference type="PROSITE" id="PS51192">
    <property type="entry name" value="HELICASE_ATP_BIND_1"/>
    <property type="match status" value="1"/>
</dbReference>
<evidence type="ECO:0000256" key="5">
    <source>
        <dbReference type="ARBA" id="ARBA00022840"/>
    </source>
</evidence>
<dbReference type="PANTHER" id="PTHR47962:SF3">
    <property type="entry name" value="LARGE ATP-DEPENDENT HELICASE-RELATED PROTEIN"/>
    <property type="match status" value="1"/>
</dbReference>
<dbReference type="InterPro" id="IPR045628">
    <property type="entry name" value="Lhr_WH_dom"/>
</dbReference>
<dbReference type="EMBL" id="FNVR01000017">
    <property type="protein sequence ID" value="SEG19167.1"/>
    <property type="molecule type" value="Genomic_DNA"/>
</dbReference>
<keyword evidence="8" id="KW-0413">Isomerase</keyword>
<dbReference type="GO" id="GO:0006281">
    <property type="term" value="P:DNA repair"/>
    <property type="evidence" value="ECO:0007669"/>
    <property type="project" value="UniProtKB-KW"/>
</dbReference>
<evidence type="ECO:0000256" key="8">
    <source>
        <dbReference type="ARBA" id="ARBA00023235"/>
    </source>
</evidence>
<proteinExistence type="inferred from homology"/>
<dbReference type="NCBIfam" id="TIGR04121">
    <property type="entry name" value="DEXH_lig_assoc"/>
    <property type="match status" value="1"/>
</dbReference>
<feature type="domain" description="Helicase C-terminal" evidence="11">
    <location>
        <begin position="248"/>
        <end position="405"/>
    </location>
</feature>
<evidence type="ECO:0000313" key="12">
    <source>
        <dbReference type="EMBL" id="SEG19167.1"/>
    </source>
</evidence>
<dbReference type="Pfam" id="PF08494">
    <property type="entry name" value="DEAD_assoc"/>
    <property type="match status" value="1"/>
</dbReference>
<dbReference type="Pfam" id="PF00270">
    <property type="entry name" value="DEAD"/>
    <property type="match status" value="1"/>
</dbReference>
<dbReference type="AlphaFoldDB" id="A0A1H5Y649"/>
<dbReference type="GO" id="GO:0016887">
    <property type="term" value="F:ATP hydrolysis activity"/>
    <property type="evidence" value="ECO:0007669"/>
    <property type="project" value="TreeGrafter"/>
</dbReference>
<protein>
    <submittedName>
        <fullName evidence="12">ATP-dependent helicase Lhr and Lhr-like helicase</fullName>
    </submittedName>
</protein>
<evidence type="ECO:0000256" key="7">
    <source>
        <dbReference type="ARBA" id="ARBA00023204"/>
    </source>
</evidence>
<evidence type="ECO:0000256" key="3">
    <source>
        <dbReference type="ARBA" id="ARBA00022801"/>
    </source>
</evidence>
<keyword evidence="13" id="KW-1185">Reference proteome</keyword>
<evidence type="ECO:0000256" key="9">
    <source>
        <dbReference type="ARBA" id="ARBA00093467"/>
    </source>
</evidence>
<keyword evidence="3" id="KW-0378">Hydrolase</keyword>
<dbReference type="OrthoDB" id="9815222at2"/>
<keyword evidence="4 12" id="KW-0347">Helicase</keyword>
<evidence type="ECO:0000256" key="1">
    <source>
        <dbReference type="ARBA" id="ARBA00022741"/>
    </source>
</evidence>
<dbReference type="RefSeq" id="WP_103925470.1">
    <property type="nucleotide sequence ID" value="NZ_FNVR01000017.1"/>
</dbReference>
<evidence type="ECO:0000313" key="13">
    <source>
        <dbReference type="Proteomes" id="UP000236736"/>
    </source>
</evidence>
<dbReference type="Proteomes" id="UP000236736">
    <property type="component" value="Unassembled WGS sequence"/>
</dbReference>
<evidence type="ECO:0000256" key="6">
    <source>
        <dbReference type="ARBA" id="ARBA00023125"/>
    </source>
</evidence>
<keyword evidence="6" id="KW-0238">DNA-binding</keyword>
<evidence type="ECO:0000256" key="2">
    <source>
        <dbReference type="ARBA" id="ARBA00022763"/>
    </source>
</evidence>
<dbReference type="InterPro" id="IPR026362">
    <property type="entry name" value="DEXH_lig_assoc"/>
</dbReference>
<dbReference type="CDD" id="cd18796">
    <property type="entry name" value="SF2_C_LHR"/>
    <property type="match status" value="1"/>
</dbReference>
<keyword evidence="7" id="KW-0234">DNA repair</keyword>
<dbReference type="STRING" id="1120964.GCA_001313265_05071"/>
<dbReference type="InterPro" id="IPR001650">
    <property type="entry name" value="Helicase_C-like"/>
</dbReference>
<dbReference type="PIRSF" id="PIRSF037307">
    <property type="entry name" value="Lhr-like_helic_prd"/>
    <property type="match status" value="1"/>
</dbReference>
<dbReference type="Gene3D" id="3.40.50.300">
    <property type="entry name" value="P-loop containing nucleotide triphosphate hydrolases"/>
    <property type="match status" value="2"/>
</dbReference>